<dbReference type="AlphaFoldDB" id="A0A3E2HFC8"/>
<dbReference type="STRING" id="5539.A0A3E2HFC8"/>
<feature type="non-terminal residue" evidence="3">
    <location>
        <position position="393"/>
    </location>
</feature>
<protein>
    <recommendedName>
        <fullName evidence="2">AB hydrolase-1 domain-containing protein</fullName>
    </recommendedName>
</protein>
<name>A0A3E2HFC8_SCYLI</name>
<sequence>MGPWRSRHEGPIGCLRLKVGCVSLIVIDCTIATPPGTRRTPALFCNHTPTLSQLALSFCRHRRLSFVGSDKKRCDGGTGDKTARPQWPEFNNEEKKSAYSVQSLGIIMSTTTTTTTGLVQVSSTPDIRLFYSLDGPLDGSRPIIALSSSLAADTHLWDDFVTAFTPQYTILRYDARFHGQSPLSSTPDFDYAAGHTIEDLASDVVLLLDHLHITKLRAFIGLSIGAAVALVFGTQHPERVEHVLVVGTKAENKESANAGHQARITYGRENGPLALGRQSISRWFSADWITAHPDKVAKLEGIVGTQSIEGFEASIAALRRLDLWKYADEVKKRGHGERFVFVAGEWDTPVVPESRQLAKRAGSRMVVVPESGHIVNVQQPESFYEVVREVIEK</sequence>
<dbReference type="Pfam" id="PF12697">
    <property type="entry name" value="Abhydrolase_6"/>
    <property type="match status" value="1"/>
</dbReference>
<keyword evidence="4" id="KW-1185">Reference proteome</keyword>
<dbReference type="SUPFAM" id="SSF53474">
    <property type="entry name" value="alpha/beta-Hydrolases"/>
    <property type="match status" value="1"/>
</dbReference>
<dbReference type="OMA" id="YLENESY"/>
<reference evidence="3 4" key="1">
    <citation type="submission" date="2018-05" db="EMBL/GenBank/DDBJ databases">
        <title>Draft genome sequence of Scytalidium lignicola DSM 105466, a ubiquitous saprotrophic fungus.</title>
        <authorList>
            <person name="Buettner E."/>
            <person name="Gebauer A.M."/>
            <person name="Hofrichter M."/>
            <person name="Liers C."/>
            <person name="Kellner H."/>
        </authorList>
    </citation>
    <scope>NUCLEOTIDE SEQUENCE [LARGE SCALE GENOMIC DNA]</scope>
    <source>
        <strain evidence="3 4">DSM 105466</strain>
    </source>
</reference>
<dbReference type="InterPro" id="IPR050266">
    <property type="entry name" value="AB_hydrolase_sf"/>
</dbReference>
<evidence type="ECO:0000256" key="1">
    <source>
        <dbReference type="SAM" id="SignalP"/>
    </source>
</evidence>
<dbReference type="EMBL" id="NCSJ02000061">
    <property type="protein sequence ID" value="RFU32126.1"/>
    <property type="molecule type" value="Genomic_DNA"/>
</dbReference>
<accession>A0A3E2HFC8</accession>
<dbReference type="Gene3D" id="3.40.50.1820">
    <property type="entry name" value="alpha/beta hydrolase"/>
    <property type="match status" value="1"/>
</dbReference>
<feature type="non-terminal residue" evidence="3">
    <location>
        <position position="1"/>
    </location>
</feature>
<evidence type="ECO:0000259" key="2">
    <source>
        <dbReference type="Pfam" id="PF12697"/>
    </source>
</evidence>
<dbReference type="OrthoDB" id="2851338at2759"/>
<dbReference type="InterPro" id="IPR029058">
    <property type="entry name" value="AB_hydrolase_fold"/>
</dbReference>
<dbReference type="Proteomes" id="UP000258309">
    <property type="component" value="Unassembled WGS sequence"/>
</dbReference>
<comment type="caution">
    <text evidence="3">The sequence shown here is derived from an EMBL/GenBank/DDBJ whole genome shotgun (WGS) entry which is preliminary data.</text>
</comment>
<gene>
    <name evidence="3" type="ORF">B7463_g4231</name>
</gene>
<feature type="signal peptide" evidence="1">
    <location>
        <begin position="1"/>
        <end position="32"/>
    </location>
</feature>
<dbReference type="InterPro" id="IPR000073">
    <property type="entry name" value="AB_hydrolase_1"/>
</dbReference>
<dbReference type="PANTHER" id="PTHR43798">
    <property type="entry name" value="MONOACYLGLYCEROL LIPASE"/>
    <property type="match status" value="1"/>
</dbReference>
<keyword evidence="1" id="KW-0732">Signal</keyword>
<feature type="chain" id="PRO_5017696271" description="AB hydrolase-1 domain-containing protein" evidence="1">
    <location>
        <begin position="33"/>
        <end position="393"/>
    </location>
</feature>
<evidence type="ECO:0000313" key="4">
    <source>
        <dbReference type="Proteomes" id="UP000258309"/>
    </source>
</evidence>
<evidence type="ECO:0000313" key="3">
    <source>
        <dbReference type="EMBL" id="RFU32126.1"/>
    </source>
</evidence>
<proteinExistence type="predicted"/>
<organism evidence="3 4">
    <name type="scientific">Scytalidium lignicola</name>
    <name type="common">Hyphomycete</name>
    <dbReference type="NCBI Taxonomy" id="5539"/>
    <lineage>
        <taxon>Eukaryota</taxon>
        <taxon>Fungi</taxon>
        <taxon>Dikarya</taxon>
        <taxon>Ascomycota</taxon>
        <taxon>Pezizomycotina</taxon>
        <taxon>Leotiomycetes</taxon>
        <taxon>Leotiomycetes incertae sedis</taxon>
        <taxon>Scytalidium</taxon>
    </lineage>
</organism>
<feature type="domain" description="AB hydrolase-1" evidence="2">
    <location>
        <begin position="157"/>
        <end position="385"/>
    </location>
</feature>